<dbReference type="SUPFAM" id="SSF54843">
    <property type="entry name" value="Ribosomal protein L22"/>
    <property type="match status" value="1"/>
</dbReference>
<keyword evidence="5 7" id="KW-0687">Ribonucleoprotein</keyword>
<evidence type="ECO:0000256" key="9">
    <source>
        <dbReference type="RuleBase" id="RU004006"/>
    </source>
</evidence>
<evidence type="ECO:0000313" key="13">
    <source>
        <dbReference type="Proteomes" id="UP000231464"/>
    </source>
</evidence>
<dbReference type="PANTHER" id="PTHR13501">
    <property type="entry name" value="CHLOROPLAST 50S RIBOSOMAL PROTEIN L22-RELATED"/>
    <property type="match status" value="1"/>
</dbReference>
<evidence type="ECO:0000256" key="2">
    <source>
        <dbReference type="ARBA" id="ARBA00022730"/>
    </source>
</evidence>
<dbReference type="GO" id="GO:0003735">
    <property type="term" value="F:structural constituent of ribosome"/>
    <property type="evidence" value="ECO:0007669"/>
    <property type="project" value="InterPro"/>
</dbReference>
<dbReference type="NCBIfam" id="TIGR01044">
    <property type="entry name" value="rplV_bact"/>
    <property type="match status" value="1"/>
</dbReference>
<dbReference type="GO" id="GO:0022625">
    <property type="term" value="C:cytosolic large ribosomal subunit"/>
    <property type="evidence" value="ECO:0007669"/>
    <property type="project" value="TreeGrafter"/>
</dbReference>
<proteinExistence type="inferred from homology"/>
<dbReference type="EMBL" id="PFBP01000055">
    <property type="protein sequence ID" value="PIT89537.1"/>
    <property type="molecule type" value="Genomic_DNA"/>
</dbReference>
<feature type="region of interest" description="Disordered" evidence="11">
    <location>
        <begin position="152"/>
        <end position="185"/>
    </location>
</feature>
<dbReference type="GO" id="GO:0019843">
    <property type="term" value="F:rRNA binding"/>
    <property type="evidence" value="ECO:0007669"/>
    <property type="project" value="UniProtKB-UniRule"/>
</dbReference>
<evidence type="ECO:0000313" key="12">
    <source>
        <dbReference type="EMBL" id="PIT89537.1"/>
    </source>
</evidence>
<evidence type="ECO:0000256" key="6">
    <source>
        <dbReference type="ARBA" id="ARBA00035207"/>
    </source>
</evidence>
<evidence type="ECO:0000256" key="4">
    <source>
        <dbReference type="ARBA" id="ARBA00022980"/>
    </source>
</evidence>
<organism evidence="12 13">
    <name type="scientific">Candidatus Kuenenbacteria bacterium CG10_big_fil_rev_8_21_14_0_10_36_11</name>
    <dbReference type="NCBI Taxonomy" id="1974618"/>
    <lineage>
        <taxon>Bacteria</taxon>
        <taxon>Candidatus Kueneniibacteriota</taxon>
    </lineage>
</organism>
<feature type="compositionally biased region" description="Basic and acidic residues" evidence="11">
    <location>
        <begin position="152"/>
        <end position="169"/>
    </location>
</feature>
<comment type="subunit">
    <text evidence="7 9">Part of the 50S ribosomal subunit.</text>
</comment>
<dbReference type="GO" id="GO:0006412">
    <property type="term" value="P:translation"/>
    <property type="evidence" value="ECO:0007669"/>
    <property type="project" value="UniProtKB-UniRule"/>
</dbReference>
<keyword evidence="2 7" id="KW-0699">rRNA-binding</keyword>
<dbReference type="CDD" id="cd00336">
    <property type="entry name" value="Ribosomal_L22"/>
    <property type="match status" value="1"/>
</dbReference>
<evidence type="ECO:0000256" key="8">
    <source>
        <dbReference type="RuleBase" id="RU004005"/>
    </source>
</evidence>
<comment type="similarity">
    <text evidence="1 7 8">Belongs to the universal ribosomal protein uL22 family.</text>
</comment>
<dbReference type="PANTHER" id="PTHR13501:SF8">
    <property type="entry name" value="LARGE RIBOSOMAL SUBUNIT PROTEIN UL22M"/>
    <property type="match status" value="1"/>
</dbReference>
<evidence type="ECO:0000256" key="5">
    <source>
        <dbReference type="ARBA" id="ARBA00023274"/>
    </source>
</evidence>
<reference evidence="13" key="1">
    <citation type="submission" date="2017-09" db="EMBL/GenBank/DDBJ databases">
        <title>Depth-based differentiation of microbial function through sediment-hosted aquifers and enrichment of novel symbionts in the deep terrestrial subsurface.</title>
        <authorList>
            <person name="Probst A.J."/>
            <person name="Ladd B."/>
            <person name="Jarett J.K."/>
            <person name="Geller-Mcgrath D.E."/>
            <person name="Sieber C.M.K."/>
            <person name="Emerson J.B."/>
            <person name="Anantharaman K."/>
            <person name="Thomas B.C."/>
            <person name="Malmstrom R."/>
            <person name="Stieglmeier M."/>
            <person name="Klingl A."/>
            <person name="Woyke T."/>
            <person name="Ryan C.M."/>
            <person name="Banfield J.F."/>
        </authorList>
    </citation>
    <scope>NUCLEOTIDE SEQUENCE [LARGE SCALE GENOMIC DNA]</scope>
</reference>
<dbReference type="Gene3D" id="3.90.470.10">
    <property type="entry name" value="Ribosomal protein L22/L17"/>
    <property type="match status" value="1"/>
</dbReference>
<accession>A0A2M6W9V7</accession>
<evidence type="ECO:0000256" key="3">
    <source>
        <dbReference type="ARBA" id="ARBA00022884"/>
    </source>
</evidence>
<dbReference type="InterPro" id="IPR005727">
    <property type="entry name" value="Ribosomal_uL22_bac/chlpt-type"/>
</dbReference>
<dbReference type="InterPro" id="IPR047867">
    <property type="entry name" value="Ribosomal_uL22_bac/org-type"/>
</dbReference>
<evidence type="ECO:0000256" key="7">
    <source>
        <dbReference type="HAMAP-Rule" id="MF_01331"/>
    </source>
</evidence>
<comment type="caution">
    <text evidence="12">The sequence shown here is derived from an EMBL/GenBank/DDBJ whole genome shotgun (WGS) entry which is preliminary data.</text>
</comment>
<dbReference type="HAMAP" id="MF_01331_B">
    <property type="entry name" value="Ribosomal_uL22_B"/>
    <property type="match status" value="1"/>
</dbReference>
<keyword evidence="4 7" id="KW-0689">Ribosomal protein</keyword>
<evidence type="ECO:0000256" key="10">
    <source>
        <dbReference type="RuleBase" id="RU004008"/>
    </source>
</evidence>
<dbReference type="AlphaFoldDB" id="A0A2M6W9V7"/>
<evidence type="ECO:0000256" key="11">
    <source>
        <dbReference type="SAM" id="MobiDB-lite"/>
    </source>
</evidence>
<keyword evidence="3 7" id="KW-0694">RNA-binding</keyword>
<protein>
    <recommendedName>
        <fullName evidence="6 7">Large ribosomal subunit protein uL22</fullName>
    </recommendedName>
</protein>
<gene>
    <name evidence="7" type="primary">rplV</name>
    <name evidence="12" type="ORF">COU23_03305</name>
</gene>
<name>A0A2M6W9V7_9BACT</name>
<evidence type="ECO:0000256" key="1">
    <source>
        <dbReference type="ARBA" id="ARBA00009451"/>
    </source>
</evidence>
<sequence length="202" mass="22999">MIIAKLNNLRIAPRKTRLIVDLIRGLNVSVAESQLKNMAQKSARPILKLLNSAVANAENNFKLKKDNLYIKEIFVDEGAPLKRWMPKAYGRASQILKKSSHITIKLEEKIKTLKVAEKIIKEKNKSDVKIVSSLDEIKKENKQEKITLEINKKEGEDHEPVKKDVKDLSLKNTGSKKAAARADRPGHKKFGEIKKLFQRKTI</sequence>
<dbReference type="Pfam" id="PF00237">
    <property type="entry name" value="Ribosomal_L22"/>
    <property type="match status" value="1"/>
</dbReference>
<dbReference type="InterPro" id="IPR001063">
    <property type="entry name" value="Ribosomal_uL22"/>
</dbReference>
<dbReference type="Proteomes" id="UP000231464">
    <property type="component" value="Unassembled WGS sequence"/>
</dbReference>
<comment type="function">
    <text evidence="7 10">This protein binds specifically to 23S rRNA; its binding is stimulated by other ribosomal proteins, e.g., L4, L17, and L20. It is important during the early stages of 50S assembly. It makes multiple contacts with different domains of the 23S rRNA in the assembled 50S subunit and ribosome.</text>
</comment>
<comment type="function">
    <text evidence="7">The globular domain of the protein is located near the polypeptide exit tunnel on the outside of the subunit, while an extended beta-hairpin is found that lines the wall of the exit tunnel in the center of the 70S ribosome.</text>
</comment>
<dbReference type="InterPro" id="IPR036394">
    <property type="entry name" value="Ribosomal_uL22_sf"/>
</dbReference>